<dbReference type="Gramene" id="TVU16765">
    <property type="protein sequence ID" value="TVU16765"/>
    <property type="gene ID" value="EJB05_36920"/>
</dbReference>
<dbReference type="SUPFAM" id="SSF81383">
    <property type="entry name" value="F-box domain"/>
    <property type="match status" value="1"/>
</dbReference>
<dbReference type="SUPFAM" id="SSF52047">
    <property type="entry name" value="RNI-like"/>
    <property type="match status" value="1"/>
</dbReference>
<dbReference type="CDD" id="cd22160">
    <property type="entry name" value="F-box_AtFBL13-like"/>
    <property type="match status" value="1"/>
</dbReference>
<evidence type="ECO:0000259" key="1">
    <source>
        <dbReference type="PROSITE" id="PS50181"/>
    </source>
</evidence>
<dbReference type="Pfam" id="PF00646">
    <property type="entry name" value="F-box"/>
    <property type="match status" value="1"/>
</dbReference>
<feature type="domain" description="F-box" evidence="1">
    <location>
        <begin position="16"/>
        <end position="62"/>
    </location>
</feature>
<dbReference type="Gene3D" id="1.20.1280.50">
    <property type="match status" value="1"/>
</dbReference>
<keyword evidence="3" id="KW-1185">Reference proteome</keyword>
<evidence type="ECO:0000313" key="2">
    <source>
        <dbReference type="EMBL" id="TVU16765.1"/>
    </source>
</evidence>
<dbReference type="Gene3D" id="3.80.10.10">
    <property type="entry name" value="Ribonuclease Inhibitor"/>
    <property type="match status" value="1"/>
</dbReference>
<reference evidence="2 3" key="1">
    <citation type="journal article" date="2019" name="Sci. Rep.">
        <title>A high-quality genome of Eragrostis curvula grass provides insights into Poaceae evolution and supports new strategies to enhance forage quality.</title>
        <authorList>
            <person name="Carballo J."/>
            <person name="Santos B.A.C.M."/>
            <person name="Zappacosta D."/>
            <person name="Garbus I."/>
            <person name="Selva J.P."/>
            <person name="Gallo C.A."/>
            <person name="Diaz A."/>
            <person name="Albertini E."/>
            <person name="Caccamo M."/>
            <person name="Echenique V."/>
        </authorList>
    </citation>
    <scope>NUCLEOTIDE SEQUENCE [LARGE SCALE GENOMIC DNA]</scope>
    <source>
        <strain evidence="3">cv. Victoria</strain>
        <tissue evidence="2">Leaf</tissue>
    </source>
</reference>
<name>A0A5J9TZU4_9POAL</name>
<gene>
    <name evidence="2" type="ORF">EJB05_36920</name>
</gene>
<organism evidence="2 3">
    <name type="scientific">Eragrostis curvula</name>
    <name type="common">weeping love grass</name>
    <dbReference type="NCBI Taxonomy" id="38414"/>
    <lineage>
        <taxon>Eukaryota</taxon>
        <taxon>Viridiplantae</taxon>
        <taxon>Streptophyta</taxon>
        <taxon>Embryophyta</taxon>
        <taxon>Tracheophyta</taxon>
        <taxon>Spermatophyta</taxon>
        <taxon>Magnoliopsida</taxon>
        <taxon>Liliopsida</taxon>
        <taxon>Poales</taxon>
        <taxon>Poaceae</taxon>
        <taxon>PACMAD clade</taxon>
        <taxon>Chloridoideae</taxon>
        <taxon>Eragrostideae</taxon>
        <taxon>Eragrostidinae</taxon>
        <taxon>Eragrostis</taxon>
    </lineage>
</organism>
<dbReference type="InterPro" id="IPR053197">
    <property type="entry name" value="F-box_SCFL_complex_component"/>
</dbReference>
<dbReference type="PANTHER" id="PTHR34223:SF80">
    <property type="entry name" value="OS11G0205900 PROTEIN"/>
    <property type="match status" value="1"/>
</dbReference>
<dbReference type="OrthoDB" id="680974at2759"/>
<dbReference type="EMBL" id="RWGY01000030">
    <property type="protein sequence ID" value="TVU16765.1"/>
    <property type="molecule type" value="Genomic_DNA"/>
</dbReference>
<dbReference type="InterPro" id="IPR036047">
    <property type="entry name" value="F-box-like_dom_sf"/>
</dbReference>
<sequence length="415" mass="46951">MLPWKNGKKAPVATGRDGIDALPDGVLEHILGFLPAQDAVRTCVLARRWSHLWKSATALHIMCVGPCGEEPAFLVERQKFVDNLLRVRGLIPLERCELRIGSLYQDDDIIHLVHWIQHVVLCQVQMLRVDNVYLDGIELNDLSLVSSHLTRLEVIGISLNNDLCDLTGCPSLEYLEFGYCNFWCTAKISSVSLKYLSITSCGYSKGFHTLIYTPRLVSLRLDDHWCGAPCFEIIPSLHDAFVRVTGECVDCCMDDDSGYCPVENCFFCDSVEHDSSKCLNLDGLSESENLSWIVESKMFILKRDLKKWPTFSRLKTLLLNEQWCVAPDFHALTCILKHSPVLEKLTLQLFCKGHKHKFGMKGVRNSVDLSAAISEHLMIVEVKSAVIDESILKVLKFLSTLNFRFSLDEVEILED</sequence>
<dbReference type="InterPro" id="IPR001810">
    <property type="entry name" value="F-box_dom"/>
</dbReference>
<accession>A0A5J9TZU4</accession>
<dbReference type="InterPro" id="IPR053781">
    <property type="entry name" value="F-box_AtFBL13-like"/>
</dbReference>
<dbReference type="AlphaFoldDB" id="A0A5J9TZU4"/>
<dbReference type="Proteomes" id="UP000324897">
    <property type="component" value="Unassembled WGS sequence"/>
</dbReference>
<protein>
    <recommendedName>
        <fullName evidence="1">F-box domain-containing protein</fullName>
    </recommendedName>
</protein>
<proteinExistence type="predicted"/>
<dbReference type="PROSITE" id="PS50181">
    <property type="entry name" value="FBOX"/>
    <property type="match status" value="1"/>
</dbReference>
<dbReference type="PANTHER" id="PTHR34223">
    <property type="entry name" value="OS11G0201299 PROTEIN"/>
    <property type="match status" value="1"/>
</dbReference>
<comment type="caution">
    <text evidence="2">The sequence shown here is derived from an EMBL/GenBank/DDBJ whole genome shotgun (WGS) entry which is preliminary data.</text>
</comment>
<evidence type="ECO:0000313" key="3">
    <source>
        <dbReference type="Proteomes" id="UP000324897"/>
    </source>
</evidence>
<dbReference type="InterPro" id="IPR032675">
    <property type="entry name" value="LRR_dom_sf"/>
</dbReference>